<evidence type="ECO:0000313" key="3">
    <source>
        <dbReference type="Proteomes" id="UP000009168"/>
    </source>
</evidence>
<proteinExistence type="predicted"/>
<dbReference type="AlphaFoldDB" id="Q24CA5"/>
<accession>Q24CA5</accession>
<dbReference type="InParanoid" id="Q24CA5"/>
<protein>
    <submittedName>
        <fullName evidence="2">Uncharacterized protein</fullName>
    </submittedName>
</protein>
<evidence type="ECO:0000256" key="1">
    <source>
        <dbReference type="SAM" id="MobiDB-lite"/>
    </source>
</evidence>
<name>Q24CA5_TETTS</name>
<gene>
    <name evidence="2" type="ORF">TTHERM_00695670</name>
</gene>
<evidence type="ECO:0000313" key="2">
    <source>
        <dbReference type="EMBL" id="EAS05333.1"/>
    </source>
</evidence>
<dbReference type="RefSeq" id="XP_001025578.1">
    <property type="nucleotide sequence ID" value="XM_001025578.3"/>
</dbReference>
<dbReference type="GeneID" id="7835947"/>
<dbReference type="KEGG" id="tet:TTHERM_00695670"/>
<organism evidence="2 3">
    <name type="scientific">Tetrahymena thermophila (strain SB210)</name>
    <dbReference type="NCBI Taxonomy" id="312017"/>
    <lineage>
        <taxon>Eukaryota</taxon>
        <taxon>Sar</taxon>
        <taxon>Alveolata</taxon>
        <taxon>Ciliophora</taxon>
        <taxon>Intramacronucleata</taxon>
        <taxon>Oligohymenophorea</taxon>
        <taxon>Hymenostomatida</taxon>
        <taxon>Tetrahymenina</taxon>
        <taxon>Tetrahymenidae</taxon>
        <taxon>Tetrahymena</taxon>
    </lineage>
</organism>
<dbReference type="HOGENOM" id="CLU_623325_0_0_1"/>
<reference evidence="3" key="1">
    <citation type="journal article" date="2006" name="PLoS Biol.">
        <title>Macronuclear genome sequence of the ciliate Tetrahymena thermophila, a model eukaryote.</title>
        <authorList>
            <person name="Eisen J.A."/>
            <person name="Coyne R.S."/>
            <person name="Wu M."/>
            <person name="Wu D."/>
            <person name="Thiagarajan M."/>
            <person name="Wortman J.R."/>
            <person name="Badger J.H."/>
            <person name="Ren Q."/>
            <person name="Amedeo P."/>
            <person name="Jones K.M."/>
            <person name="Tallon L.J."/>
            <person name="Delcher A.L."/>
            <person name="Salzberg S.L."/>
            <person name="Silva J.C."/>
            <person name="Haas B.J."/>
            <person name="Majoros W.H."/>
            <person name="Farzad M."/>
            <person name="Carlton J.M."/>
            <person name="Smith R.K. Jr."/>
            <person name="Garg J."/>
            <person name="Pearlman R.E."/>
            <person name="Karrer K.M."/>
            <person name="Sun L."/>
            <person name="Manning G."/>
            <person name="Elde N.C."/>
            <person name="Turkewitz A.P."/>
            <person name="Asai D.J."/>
            <person name="Wilkes D.E."/>
            <person name="Wang Y."/>
            <person name="Cai H."/>
            <person name="Collins K."/>
            <person name="Stewart B.A."/>
            <person name="Lee S.R."/>
            <person name="Wilamowska K."/>
            <person name="Weinberg Z."/>
            <person name="Ruzzo W.L."/>
            <person name="Wloga D."/>
            <person name="Gaertig J."/>
            <person name="Frankel J."/>
            <person name="Tsao C.-C."/>
            <person name="Gorovsky M.A."/>
            <person name="Keeling P.J."/>
            <person name="Waller R.F."/>
            <person name="Patron N.J."/>
            <person name="Cherry J.M."/>
            <person name="Stover N.A."/>
            <person name="Krieger C.J."/>
            <person name="del Toro C."/>
            <person name="Ryder H.F."/>
            <person name="Williamson S.C."/>
            <person name="Barbeau R.A."/>
            <person name="Hamilton E.P."/>
            <person name="Orias E."/>
        </authorList>
    </citation>
    <scope>NUCLEOTIDE SEQUENCE [LARGE SCALE GENOMIC DNA]</scope>
    <source>
        <strain evidence="3">SB210</strain>
    </source>
</reference>
<dbReference type="EMBL" id="GG662372">
    <property type="protein sequence ID" value="EAS05333.1"/>
    <property type="molecule type" value="Genomic_DNA"/>
</dbReference>
<keyword evidence="3" id="KW-1185">Reference proteome</keyword>
<feature type="region of interest" description="Disordered" evidence="1">
    <location>
        <begin position="420"/>
        <end position="440"/>
    </location>
</feature>
<dbReference type="Proteomes" id="UP000009168">
    <property type="component" value="Unassembled WGS sequence"/>
</dbReference>
<sequence>MIQNSFQLPIENLKDDDIIKIIKLNEEEFIKEIDQYQFPACQKEQSHSNNPIQYGLIKKIFDEKENILTEIEPACQECIENATGNVVDLKQLLIKTYHIANMQCDKNSFKECIDGTLILLQESFKKLQEVKERIDIYCEEVQEKIQTLQKKASFYPPVYVRDILTRIKDSIHTNQDEQNSTIVSELKKLSQQVFFEEKLNMQPVIKGASLDVSMYYLLLHKIKCDTNIISQCLDRGCFILNDIDQSENIPHYAEKLINNIKCQGNYPLSRNNPKFDKKFQEYKKKMEQVGLQENELNIDKTIDFHILYLYELYKFEGFKADSSNYDYQQINQQEKLKDNIASEDHQKKIENKHQSNQLSNAIRNQQYQNQGGIFLLSNLFQQQQQLNSHNINQQSRNEQIKNPRRMRIFENYVQEKENKAAQSQSQFILKQNNENSDQNK</sequence>